<name>A0A6C0J7X0_9ZZZZ</name>
<accession>A0A6C0J7X0</accession>
<reference evidence="1" key="1">
    <citation type="journal article" date="2020" name="Nature">
        <title>Giant virus diversity and host interactions through global metagenomics.</title>
        <authorList>
            <person name="Schulz F."/>
            <person name="Roux S."/>
            <person name="Paez-Espino D."/>
            <person name="Jungbluth S."/>
            <person name="Walsh D.A."/>
            <person name="Denef V.J."/>
            <person name="McMahon K.D."/>
            <person name="Konstantinidis K.T."/>
            <person name="Eloe-Fadrosh E.A."/>
            <person name="Kyrpides N.C."/>
            <person name="Woyke T."/>
        </authorList>
    </citation>
    <scope>NUCLEOTIDE SEQUENCE</scope>
    <source>
        <strain evidence="1">GVMAG-M-3300025860-20</strain>
    </source>
</reference>
<protein>
    <recommendedName>
        <fullName evidence="2">Endonuclease/exonuclease/phosphatase domain-containing protein</fullName>
    </recommendedName>
</protein>
<dbReference type="EMBL" id="MN740332">
    <property type="protein sequence ID" value="QHU00970.1"/>
    <property type="molecule type" value="Genomic_DNA"/>
</dbReference>
<dbReference type="AlphaFoldDB" id="A0A6C0J7X0"/>
<dbReference type="InterPro" id="IPR036691">
    <property type="entry name" value="Endo/exonu/phosph_ase_sf"/>
</dbReference>
<organism evidence="1">
    <name type="scientific">viral metagenome</name>
    <dbReference type="NCBI Taxonomy" id="1070528"/>
    <lineage>
        <taxon>unclassified sequences</taxon>
        <taxon>metagenomes</taxon>
        <taxon>organismal metagenomes</taxon>
    </lineage>
</organism>
<evidence type="ECO:0008006" key="2">
    <source>
        <dbReference type="Google" id="ProtNLM"/>
    </source>
</evidence>
<sequence length="66" mass="7578">MNKLKIMSANVNFMPNGILSSFTTGNTENRAIDVVDFLIENHSDVDIFTIQELYHNKSRQVFTQKT</sequence>
<dbReference type="Gene3D" id="3.60.10.10">
    <property type="entry name" value="Endonuclease/exonuclease/phosphatase"/>
    <property type="match status" value="1"/>
</dbReference>
<dbReference type="SUPFAM" id="SSF56219">
    <property type="entry name" value="DNase I-like"/>
    <property type="match status" value="1"/>
</dbReference>
<evidence type="ECO:0000313" key="1">
    <source>
        <dbReference type="EMBL" id="QHU00970.1"/>
    </source>
</evidence>
<proteinExistence type="predicted"/>